<reference evidence="3" key="1">
    <citation type="journal article" date="2015" name="Nature">
        <title>Complex archaea that bridge the gap between prokaryotes and eukaryotes.</title>
        <authorList>
            <person name="Spang A."/>
            <person name="Saw J.H."/>
            <person name="Jorgensen S.L."/>
            <person name="Zaremba-Niedzwiedzka K."/>
            <person name="Martijn J."/>
            <person name="Lind A.E."/>
            <person name="van Eijk R."/>
            <person name="Schleper C."/>
            <person name="Guy L."/>
            <person name="Ettema T.J."/>
        </authorList>
    </citation>
    <scope>NUCLEOTIDE SEQUENCE</scope>
</reference>
<dbReference type="EMBL" id="LAZR01046693">
    <property type="protein sequence ID" value="KKK95942.1"/>
    <property type="molecule type" value="Genomic_DNA"/>
</dbReference>
<name>A0A0F8ZPZ9_9ZZZZ</name>
<dbReference type="InterPro" id="IPR011990">
    <property type="entry name" value="TPR-like_helical_dom_sf"/>
</dbReference>
<organism evidence="3">
    <name type="scientific">marine sediment metagenome</name>
    <dbReference type="NCBI Taxonomy" id="412755"/>
    <lineage>
        <taxon>unclassified sequences</taxon>
        <taxon>metagenomes</taxon>
        <taxon>ecological metagenomes</taxon>
    </lineage>
</organism>
<dbReference type="PROSITE" id="PS50005">
    <property type="entry name" value="TPR"/>
    <property type="match status" value="3"/>
</dbReference>
<dbReference type="GO" id="GO:0036064">
    <property type="term" value="C:ciliary basal body"/>
    <property type="evidence" value="ECO:0007669"/>
    <property type="project" value="TreeGrafter"/>
</dbReference>
<proteinExistence type="predicted"/>
<dbReference type="GO" id="GO:0060271">
    <property type="term" value="P:cilium assembly"/>
    <property type="evidence" value="ECO:0007669"/>
    <property type="project" value="TreeGrafter"/>
</dbReference>
<evidence type="ECO:0000256" key="2">
    <source>
        <dbReference type="ARBA" id="ARBA00022803"/>
    </source>
</evidence>
<comment type="caution">
    <text evidence="3">The sequence shown here is derived from an EMBL/GenBank/DDBJ whole genome shotgun (WGS) entry which is preliminary data.</text>
</comment>
<dbReference type="PANTHER" id="PTHR44186:SF1">
    <property type="entry name" value="BARDET-BIEDL SYNDROME 4 PROTEIN"/>
    <property type="match status" value="1"/>
</dbReference>
<dbReference type="SUPFAM" id="SSF48452">
    <property type="entry name" value="TPR-like"/>
    <property type="match status" value="1"/>
</dbReference>
<feature type="non-terminal residue" evidence="3">
    <location>
        <position position="428"/>
    </location>
</feature>
<evidence type="ECO:0000313" key="3">
    <source>
        <dbReference type="EMBL" id="KKK95942.1"/>
    </source>
</evidence>
<dbReference type="GO" id="GO:0061512">
    <property type="term" value="P:protein localization to cilium"/>
    <property type="evidence" value="ECO:0007669"/>
    <property type="project" value="TreeGrafter"/>
</dbReference>
<gene>
    <name evidence="3" type="ORF">LCGC14_2667750</name>
</gene>
<evidence type="ECO:0000256" key="1">
    <source>
        <dbReference type="ARBA" id="ARBA00022737"/>
    </source>
</evidence>
<keyword evidence="2" id="KW-0802">TPR repeat</keyword>
<dbReference type="PANTHER" id="PTHR44186">
    <property type="match status" value="1"/>
</dbReference>
<dbReference type="Pfam" id="PF13181">
    <property type="entry name" value="TPR_8"/>
    <property type="match status" value="1"/>
</dbReference>
<sequence length="428" mass="50470">MKVKSFRLNNYLELRLEKGKTIIYLQGKPVSQCLQLVMQIPNEDVGVYDFINSIDEANEVKNAMLEEEGLIERTERPLITPEEEFWGHSSNLQVWVEHGYDTRILHSNLSFPLLKRLMLAGDKKAKKVFNEEVAKRCDDGYVPVILTLFENGCINHLNGEQFNYVMSSLERLLNQELEQEDKIIVLFVLFIEQLKNHNLSRANKFYRHLKEYDIPENQKFCSLWRFAGRIYLRESENSDEELFLIERSKKCLKKAIDLDTTDFYSWYYLSKAYLKYNDKVKAIWAIRAALSIKPNIYKALFFLGEIYVAYKEYSKAIDVFTTASYLPADTSEVWKRLGFCFEQIKEFEMAITLYKGVLEIKPDKKVMYNLGINYCRVGNYNAAISIYKMILKEDDDNELVWRNLGLIYYNLNQFNLAIMCFKRLVRCN</sequence>
<dbReference type="Gene3D" id="1.25.40.10">
    <property type="entry name" value="Tetratricopeptide repeat domain"/>
    <property type="match status" value="1"/>
</dbReference>
<dbReference type="SMART" id="SM00028">
    <property type="entry name" value="TPR"/>
    <property type="match status" value="5"/>
</dbReference>
<keyword evidence="1" id="KW-0677">Repeat</keyword>
<dbReference type="InterPro" id="IPR019734">
    <property type="entry name" value="TPR_rpt"/>
</dbReference>
<accession>A0A0F8ZPZ9</accession>
<protein>
    <submittedName>
        <fullName evidence="3">Uncharacterized protein</fullName>
    </submittedName>
</protein>
<dbReference type="AlphaFoldDB" id="A0A0F8ZPZ9"/>
<dbReference type="PROSITE" id="PS50293">
    <property type="entry name" value="TPR_REGION"/>
    <property type="match status" value="1"/>
</dbReference>